<name>A0A1A9HWE3_9CHLA</name>
<dbReference type="EMBL" id="CP014639">
    <property type="protein sequence ID" value="ANH79165.1"/>
    <property type="molecule type" value="Genomic_DNA"/>
</dbReference>
<sequence>MILLFCTYYRYRILHTKESKNILGISLGKTKIFQKSKNVLGFSFKKAKIF</sequence>
<keyword evidence="2" id="KW-1185">Reference proteome</keyword>
<gene>
    <name evidence="1" type="ORF">Cs308_0995</name>
</gene>
<dbReference type="STRING" id="1806891.Cs308_0995"/>
<organism evidence="1 2">
    <name type="scientific">Candidatus Chlamydia sanziniae</name>
    <dbReference type="NCBI Taxonomy" id="1806891"/>
    <lineage>
        <taxon>Bacteria</taxon>
        <taxon>Pseudomonadati</taxon>
        <taxon>Chlamydiota</taxon>
        <taxon>Chlamydiia</taxon>
        <taxon>Chlamydiales</taxon>
        <taxon>Chlamydiaceae</taxon>
        <taxon>Chlamydia/Chlamydophila group</taxon>
        <taxon>Chlamydia</taxon>
    </lineage>
</organism>
<dbReference type="AlphaFoldDB" id="A0A1A9HWE3"/>
<dbReference type="KEGG" id="csaz:Cs308_0995"/>
<proteinExistence type="predicted"/>
<evidence type="ECO:0000313" key="2">
    <source>
        <dbReference type="Proteomes" id="UP000078162"/>
    </source>
</evidence>
<dbReference type="Proteomes" id="UP000078162">
    <property type="component" value="Chromosome"/>
</dbReference>
<reference evidence="2" key="1">
    <citation type="submission" date="2016-03" db="EMBL/GenBank/DDBJ databases">
        <title>Culture-independent genomics supports pathogen discovery for uncultivable bacteria within the genus Chlamydia.</title>
        <authorList>
            <person name="Taylor-Brown A."/>
            <person name="Bachmann N.L."/>
            <person name="Borel N."/>
            <person name="Polkinghorne A."/>
        </authorList>
    </citation>
    <scope>NUCLEOTIDE SEQUENCE [LARGE SCALE GENOMIC DNA]</scope>
    <source>
        <strain evidence="2">2742-308</strain>
    </source>
</reference>
<protein>
    <submittedName>
        <fullName evidence="1">Uncharacterized protein</fullName>
    </submittedName>
</protein>
<accession>A0A1A9HWE3</accession>
<evidence type="ECO:0000313" key="1">
    <source>
        <dbReference type="EMBL" id="ANH79165.1"/>
    </source>
</evidence>
<dbReference type="PATRIC" id="fig|1806891.3.peg.986"/>